<organism evidence="2 3">
    <name type="scientific">Cordyceps javanica</name>
    <dbReference type="NCBI Taxonomy" id="43265"/>
    <lineage>
        <taxon>Eukaryota</taxon>
        <taxon>Fungi</taxon>
        <taxon>Dikarya</taxon>
        <taxon>Ascomycota</taxon>
        <taxon>Pezizomycotina</taxon>
        <taxon>Sordariomycetes</taxon>
        <taxon>Hypocreomycetidae</taxon>
        <taxon>Hypocreales</taxon>
        <taxon>Cordycipitaceae</taxon>
        <taxon>Cordyceps</taxon>
    </lineage>
</organism>
<gene>
    <name evidence="2" type="ORF">IF1G_04069</name>
</gene>
<dbReference type="EMBL" id="SPUK01000005">
    <property type="protein sequence ID" value="TQV96829.1"/>
    <property type="molecule type" value="Genomic_DNA"/>
</dbReference>
<sequence>MGNICGKQEPEDRLGPGRPLGSAPPTPHKSSVPNKARTKQTYHSEARVVGSASSGGGGGGGGAGNNAAPASQAAKERWSAMEDERKKQEALKKKKLGGARVLTAKEREAQDKRRQEIEANDRQVQGQIS</sequence>
<protein>
    <submittedName>
        <fullName evidence="2">Uncharacterized protein</fullName>
    </submittedName>
</protein>
<dbReference type="OrthoDB" id="5415072at2759"/>
<evidence type="ECO:0000313" key="2">
    <source>
        <dbReference type="EMBL" id="TQV96829.1"/>
    </source>
</evidence>
<accession>A0A545V537</accession>
<feature type="compositionally biased region" description="Polar residues" evidence="1">
    <location>
        <begin position="28"/>
        <end position="43"/>
    </location>
</feature>
<proteinExistence type="predicted"/>
<comment type="caution">
    <text evidence="2">The sequence shown here is derived from an EMBL/GenBank/DDBJ whole genome shotgun (WGS) entry which is preliminary data.</text>
</comment>
<feature type="compositionally biased region" description="Basic and acidic residues" evidence="1">
    <location>
        <begin position="103"/>
        <end position="121"/>
    </location>
</feature>
<dbReference type="Proteomes" id="UP000315783">
    <property type="component" value="Unassembled WGS sequence"/>
</dbReference>
<keyword evidence="3" id="KW-1185">Reference proteome</keyword>
<reference evidence="2 3" key="1">
    <citation type="journal article" date="2019" name="Appl. Microbiol. Biotechnol.">
        <title>Genome sequence of Isaria javanica and comparative genome analysis insights into family S53 peptidase evolution in fungal entomopathogens.</title>
        <authorList>
            <person name="Lin R."/>
            <person name="Zhang X."/>
            <person name="Xin B."/>
            <person name="Zou M."/>
            <person name="Gao Y."/>
            <person name="Qin F."/>
            <person name="Hu Q."/>
            <person name="Xie B."/>
            <person name="Cheng X."/>
        </authorList>
    </citation>
    <scope>NUCLEOTIDE SEQUENCE [LARGE SCALE GENOMIC DNA]</scope>
    <source>
        <strain evidence="2 3">IJ1G</strain>
    </source>
</reference>
<evidence type="ECO:0000256" key="1">
    <source>
        <dbReference type="SAM" id="MobiDB-lite"/>
    </source>
</evidence>
<feature type="compositionally biased region" description="Gly residues" evidence="1">
    <location>
        <begin position="53"/>
        <end position="64"/>
    </location>
</feature>
<name>A0A545V537_9HYPO</name>
<evidence type="ECO:0000313" key="3">
    <source>
        <dbReference type="Proteomes" id="UP000315783"/>
    </source>
</evidence>
<feature type="region of interest" description="Disordered" evidence="1">
    <location>
        <begin position="1"/>
        <end position="129"/>
    </location>
</feature>
<feature type="compositionally biased region" description="Basic and acidic residues" evidence="1">
    <location>
        <begin position="74"/>
        <end position="91"/>
    </location>
</feature>
<dbReference type="AlphaFoldDB" id="A0A545V537"/>